<evidence type="ECO:0000259" key="11">
    <source>
        <dbReference type="PROSITE" id="PS51916"/>
    </source>
</evidence>
<dbReference type="STRING" id="75743.A0A401P756"/>
<dbReference type="OMA" id="MSLEPPQ"/>
<dbReference type="GO" id="GO:0009887">
    <property type="term" value="P:animal organ morphogenesis"/>
    <property type="evidence" value="ECO:0007669"/>
    <property type="project" value="TreeGrafter"/>
</dbReference>
<evidence type="ECO:0000256" key="5">
    <source>
        <dbReference type="ARBA" id="ARBA00022771"/>
    </source>
</evidence>
<dbReference type="GO" id="GO:0045944">
    <property type="term" value="P:positive regulation of transcription by RNA polymerase II"/>
    <property type="evidence" value="ECO:0007669"/>
    <property type="project" value="TreeGrafter"/>
</dbReference>
<comment type="caution">
    <text evidence="12">The sequence shown here is derived from an EMBL/GenBank/DDBJ whole genome shotgun (WGS) entry which is preliminary data.</text>
</comment>
<keyword evidence="13" id="KW-1185">Reference proteome</keyword>
<dbReference type="PROSITE" id="PS51916">
    <property type="entry name" value="DEUBAD"/>
    <property type="match status" value="1"/>
</dbReference>
<evidence type="ECO:0000256" key="1">
    <source>
        <dbReference type="ARBA" id="ARBA00004123"/>
    </source>
</evidence>
<feature type="region of interest" description="Disordered" evidence="10">
    <location>
        <begin position="65"/>
        <end position="138"/>
    </location>
</feature>
<feature type="compositionally biased region" description="Gly residues" evidence="10">
    <location>
        <begin position="666"/>
        <end position="677"/>
    </location>
</feature>
<keyword evidence="7" id="KW-0805">Transcription regulation</keyword>
<feature type="region of interest" description="Disordered" evidence="10">
    <location>
        <begin position="492"/>
        <end position="513"/>
    </location>
</feature>
<accession>A0A401P756</accession>
<dbReference type="GO" id="GO:0008270">
    <property type="term" value="F:zinc ion binding"/>
    <property type="evidence" value="ECO:0007669"/>
    <property type="project" value="UniProtKB-KW"/>
</dbReference>
<dbReference type="Proteomes" id="UP000288216">
    <property type="component" value="Unassembled WGS sequence"/>
</dbReference>
<keyword evidence="5" id="KW-0863">Zinc-finger</keyword>
<feature type="region of interest" description="Disordered" evidence="10">
    <location>
        <begin position="207"/>
        <end position="234"/>
    </location>
</feature>
<comment type="similarity">
    <text evidence="2">Belongs to the Asx family.</text>
</comment>
<feature type="domain" description="DEUBAD" evidence="11">
    <location>
        <begin position="241"/>
        <end position="350"/>
    </location>
</feature>
<organism evidence="12 13">
    <name type="scientific">Scyliorhinus torazame</name>
    <name type="common">Cloudy catshark</name>
    <name type="synonym">Catulus torazame</name>
    <dbReference type="NCBI Taxonomy" id="75743"/>
    <lineage>
        <taxon>Eukaryota</taxon>
        <taxon>Metazoa</taxon>
        <taxon>Chordata</taxon>
        <taxon>Craniata</taxon>
        <taxon>Vertebrata</taxon>
        <taxon>Chondrichthyes</taxon>
        <taxon>Elasmobranchii</taxon>
        <taxon>Galeomorphii</taxon>
        <taxon>Galeoidea</taxon>
        <taxon>Carcharhiniformes</taxon>
        <taxon>Scyliorhinidae</taxon>
        <taxon>Scyliorhinus</taxon>
    </lineage>
</organism>
<evidence type="ECO:0000256" key="10">
    <source>
        <dbReference type="SAM" id="MobiDB-lite"/>
    </source>
</evidence>
<evidence type="ECO:0000256" key="8">
    <source>
        <dbReference type="ARBA" id="ARBA00023163"/>
    </source>
</evidence>
<evidence type="ECO:0000256" key="9">
    <source>
        <dbReference type="ARBA" id="ARBA00023242"/>
    </source>
</evidence>
<feature type="compositionally biased region" description="Basic and acidic residues" evidence="10">
    <location>
        <begin position="561"/>
        <end position="571"/>
    </location>
</feature>
<dbReference type="Pfam" id="PF13919">
    <property type="entry name" value="ASXH"/>
    <property type="match status" value="1"/>
</dbReference>
<dbReference type="OrthoDB" id="9348951at2759"/>
<dbReference type="InterPro" id="IPR024811">
    <property type="entry name" value="ASX/ASX-like"/>
</dbReference>
<comment type="subcellular location">
    <subcellularLocation>
        <location evidence="1">Nucleus</location>
    </subcellularLocation>
</comment>
<feature type="compositionally biased region" description="Acidic residues" evidence="10">
    <location>
        <begin position="67"/>
        <end position="79"/>
    </location>
</feature>
<sequence length="1704" mass="187170">MSVYMDVHWRCEVPHGTSPLACLNAMLHTNSRADDGMFYRLPGRMGLYTLKKDALLWPKNMPIGDGEGYDDGPDLESCDSNETSTTGEENDASPVSDESSSNASCSTDIQGKQVSPGKHNSHKATQQPVKQQPKKKIGVPVMMSKSIPRVVLTPLKVNGEHVESASAFAAKHTDGESSSASSGSSCTVTSGNAQYNRTEMNKLQCRPNLSRKPGQHFRALRRSNTGQMKRNRGEEIDVETPGSILVNTNLRALINSRTFTSLPLHFQQQLLFLLPEVDRQVGTDGIMRLSSSALNNEFFTSAAQGWKERLAEGEFTPEMQLRLRQEMEKEKKVELWKENFFEDYYGQKLGLSKEESEQQTSVQVEVENEASSPVLAGPSKQQSPVKKQDERLRKCTRSSKVDLKCRVKRSLIKETQIELPEPSEKNVSCTVSSQDTRSQKQHNHEAKVLQDVSCADEDQLSSINNEARPGQLEEILPNTSALNSKPILLTERPVEVQSQEHTKSDGHLELTDVQPAGISKDQITCLTIRSAALKSELEHNSGESKDQKRKSSEHSPSTSGPEKKPRLEDHQSFRTAIDSFRTEKEHPTKEEPKVPPIRIQLSRIKPPWAVKGQPTYQICPRIVTTVGTVSRERTGARTLADIKARAQQARAQREAAAAAAATVTVEGGGRGSSGNGPWGTDSPGPADGKTKALEQTTAKYQYRAQLFQTCATDEPEKPSDGENSVKQGVIIEECVESNLIDTTQNKLMTADDIQQTELEGDASYTIISSKSPDLVVDVQESTVSQLSDIVVSDGQTDGDETTIFQDDATPETLELPADQDSICIESSKNLTCETVIFSFSETDNSGNPPCDQTQTSGLKDKTTCIEEPLQNYGFAGTVITETKNTAVFNTTDIPVVGVKTAESDSLPSNNIETKANTTDVLSAQVPIEFPETDSCEQEVNSCTIKEIGSPLIHKVICSPTLQSHEEKEGDCVELKVNNQLETSMLLETSHEPHVVEKQMTSVIVSMCSNKDTSYSLAQNLSLESGRLEKKLDCSASLDTEECVKEHHKKQEQTMADGGRRSTESDVAVLEDAFDQLTSNGQQNCGSDMNKNGLYYNIEISNQLSDESCIRPTNERIFKDDGAPICSKSGVIVESLNVCKGTDNGDLHKQLQLSVENQLQKDERPNECQNHKPEALYNLNQTDPLLRPGVEETKRVGNFNRPLSSVEVNNPLVTQLLQGSLPLEKVLPQSHSGTKLEITRLLVPPPIPSESPQAKQEGNFSQSTIDHVAHTTDLKSIISGVHSGIKLADYHLHKLLSGDFRDLSQKRLEQMKSTVLQSSKHYVQSQMVLDRDCKSLGEDPVLQEQLNRTPIFSRPVEESGTATQKITPATCSFEDGNKELMNVSSGNAQNSNLKNPIMRSMPETLKQISSSTVSGYYIPSTPTFCKSLETQNTIFGSVIAKACSGIPGRQKVSHGYLHNTVVVQNDGSCRATEVIKIQSKGSVIEHMPAIAQTSPERNLIGMESMPNVRRDWLPKLHESFKVIKTENVPTCRGNNQNQDIIGINDGAYIPFDSKSKFYVGPIKMDCSIGKVMKETGLQFQHSSEHSLINSQLSIQQQLYGKLPKLSFSTTGFSHITNTSVSELSMGSFPASLAGSVMSLSQKANFGNHHSAIPAQTFAESSGVNEMTFKCSCRLKAMIMCKGCGAFCHDDCIGPSKLCVSCLVVR</sequence>
<evidence type="ECO:0000256" key="4">
    <source>
        <dbReference type="ARBA" id="ARBA00022723"/>
    </source>
</evidence>
<feature type="compositionally biased region" description="Basic and acidic residues" evidence="10">
    <location>
        <begin position="536"/>
        <end position="553"/>
    </location>
</feature>
<evidence type="ECO:0000256" key="3">
    <source>
        <dbReference type="ARBA" id="ARBA00022491"/>
    </source>
</evidence>
<evidence type="ECO:0000256" key="2">
    <source>
        <dbReference type="ARBA" id="ARBA00006391"/>
    </source>
</evidence>
<keyword evidence="8" id="KW-0804">Transcription</keyword>
<proteinExistence type="inferred from homology"/>
<evidence type="ECO:0000256" key="7">
    <source>
        <dbReference type="ARBA" id="ARBA00023015"/>
    </source>
</evidence>
<dbReference type="Pfam" id="PF13922">
    <property type="entry name" value="PHD_3"/>
    <property type="match status" value="1"/>
</dbReference>
<feature type="compositionally biased region" description="Polar residues" evidence="10">
    <location>
        <begin position="96"/>
        <end position="113"/>
    </location>
</feature>
<dbReference type="InterPro" id="IPR028020">
    <property type="entry name" value="ASX_DEUBAD_dom"/>
</dbReference>
<dbReference type="InterPro" id="IPR044867">
    <property type="entry name" value="DEUBAD_dom"/>
</dbReference>
<dbReference type="PANTHER" id="PTHR13578:SF19">
    <property type="entry name" value="POLYCOMB GROUP PROTEIN ASXL1"/>
    <property type="match status" value="1"/>
</dbReference>
<feature type="region of interest" description="Disordered" evidence="10">
    <location>
        <begin position="664"/>
        <end position="689"/>
    </location>
</feature>
<dbReference type="PANTHER" id="PTHR13578">
    <property type="entry name" value="ADDITIONAL SEX COMBS LIKE PROTEIN ASXL"/>
    <property type="match status" value="1"/>
</dbReference>
<reference evidence="12 13" key="1">
    <citation type="journal article" date="2018" name="Nat. Ecol. Evol.">
        <title>Shark genomes provide insights into elasmobranch evolution and the origin of vertebrates.</title>
        <authorList>
            <person name="Hara Y"/>
            <person name="Yamaguchi K"/>
            <person name="Onimaru K"/>
            <person name="Kadota M"/>
            <person name="Koyanagi M"/>
            <person name="Keeley SD"/>
            <person name="Tatsumi K"/>
            <person name="Tanaka K"/>
            <person name="Motone F"/>
            <person name="Kageyama Y"/>
            <person name="Nozu R"/>
            <person name="Adachi N"/>
            <person name="Nishimura O"/>
            <person name="Nakagawa R"/>
            <person name="Tanegashima C"/>
            <person name="Kiyatake I"/>
            <person name="Matsumoto R"/>
            <person name="Murakumo K"/>
            <person name="Nishida K"/>
            <person name="Terakita A"/>
            <person name="Kuratani S"/>
            <person name="Sato K"/>
            <person name="Hyodo S Kuraku.S."/>
        </authorList>
    </citation>
    <scope>NUCLEOTIDE SEQUENCE [LARGE SCALE GENOMIC DNA]</scope>
</reference>
<feature type="region of interest" description="Disordered" evidence="10">
    <location>
        <begin position="536"/>
        <end position="571"/>
    </location>
</feature>
<evidence type="ECO:0000313" key="12">
    <source>
        <dbReference type="EMBL" id="GCB68962.1"/>
    </source>
</evidence>
<keyword evidence="6" id="KW-0862">Zinc</keyword>
<keyword evidence="4" id="KW-0479">Metal-binding</keyword>
<gene>
    <name evidence="12" type="ORF">scyTo_0012344</name>
</gene>
<feature type="compositionally biased region" description="Basic and acidic residues" evidence="10">
    <location>
        <begin position="492"/>
        <end position="510"/>
    </location>
</feature>
<keyword evidence="9" id="KW-0539">Nucleus</keyword>
<protein>
    <recommendedName>
        <fullName evidence="11">DEUBAD domain-containing protein</fullName>
    </recommendedName>
</protein>
<dbReference type="GO" id="GO:0042975">
    <property type="term" value="F:peroxisome proliferator activated receptor binding"/>
    <property type="evidence" value="ECO:0007669"/>
    <property type="project" value="TreeGrafter"/>
</dbReference>
<dbReference type="GO" id="GO:0035517">
    <property type="term" value="C:PR-DUB complex"/>
    <property type="evidence" value="ECO:0007669"/>
    <property type="project" value="TreeGrafter"/>
</dbReference>
<dbReference type="InterPro" id="IPR026905">
    <property type="entry name" value="ASX-like_PHD"/>
</dbReference>
<evidence type="ECO:0000313" key="13">
    <source>
        <dbReference type="Proteomes" id="UP000288216"/>
    </source>
</evidence>
<name>A0A401P756_SCYTO</name>
<dbReference type="EMBL" id="BFAA01005938">
    <property type="protein sequence ID" value="GCB68962.1"/>
    <property type="molecule type" value="Genomic_DNA"/>
</dbReference>
<feature type="region of interest" description="Disordered" evidence="10">
    <location>
        <begin position="359"/>
        <end position="394"/>
    </location>
</feature>
<evidence type="ECO:0000256" key="6">
    <source>
        <dbReference type="ARBA" id="ARBA00022833"/>
    </source>
</evidence>
<feature type="region of interest" description="Disordered" evidence="10">
    <location>
        <begin position="416"/>
        <end position="446"/>
    </location>
</feature>
<feature type="compositionally biased region" description="Polar residues" evidence="10">
    <location>
        <begin position="425"/>
        <end position="436"/>
    </location>
</feature>
<keyword evidence="3" id="KW-0678">Repressor</keyword>
<dbReference type="GO" id="GO:0003682">
    <property type="term" value="F:chromatin binding"/>
    <property type="evidence" value="ECO:0007669"/>
    <property type="project" value="TreeGrafter"/>
</dbReference>
<dbReference type="GO" id="GO:0003677">
    <property type="term" value="F:DNA binding"/>
    <property type="evidence" value="ECO:0007669"/>
    <property type="project" value="InterPro"/>
</dbReference>